<evidence type="ECO:0000313" key="2">
    <source>
        <dbReference type="EMBL" id="CAE6480985.1"/>
    </source>
</evidence>
<feature type="region of interest" description="Disordered" evidence="1">
    <location>
        <begin position="100"/>
        <end position="151"/>
    </location>
</feature>
<dbReference type="Proteomes" id="UP000663888">
    <property type="component" value="Unassembled WGS sequence"/>
</dbReference>
<reference evidence="2" key="1">
    <citation type="submission" date="2021-01" db="EMBL/GenBank/DDBJ databases">
        <authorList>
            <person name="Kaushik A."/>
        </authorList>
    </citation>
    <scope>NUCLEOTIDE SEQUENCE</scope>
    <source>
        <strain evidence="2">AG4-R118</strain>
    </source>
</reference>
<feature type="compositionally biased region" description="Basic residues" evidence="1">
    <location>
        <begin position="135"/>
        <end position="150"/>
    </location>
</feature>
<feature type="region of interest" description="Disordered" evidence="1">
    <location>
        <begin position="355"/>
        <end position="431"/>
    </location>
</feature>
<proteinExistence type="predicted"/>
<sequence>MELSTNRALYRELNEGMAAMLHAIRALKDTNRCPNIAHHPRYALRSDTEHFRIPKKIIELIMASVADAPPQFIAGLESKFSQLSVSLDDPLLTAAQAEQLPEYTPIDSRPQMPKAQNPEQRGRSPGPRSLASRGILRHRSSSGRNGKTKSVHPVALMAQLKRRLHTQSQPEASHDEMEIDASGRKLAIRKSHVRAGVIVARRKRENPGEDGDVSSAEMGGASTPYARNNSALIYWSRRRASSFGEQTARASLLETGNPTISVTEAPNPSTVSPQPTTRRRRTGRSASTSGLPLPQLDTTDSTVRRGSLALSLMKTPFIQDVDMASPMSATPIMRTSTESSMWGPRKLHRSVIHHGPIEEDSAKPTSPPPAYTSVMHRDDEDGDADDEKTPLRTIPIRRAGSPTPAGSLGTVHEEEETSPKSGNKDQDDMLL</sequence>
<feature type="region of interest" description="Disordered" evidence="1">
    <location>
        <begin position="256"/>
        <end position="300"/>
    </location>
</feature>
<accession>A0A8H3CGB9</accession>
<comment type="caution">
    <text evidence="2">The sequence shown here is derived from an EMBL/GenBank/DDBJ whole genome shotgun (WGS) entry which is preliminary data.</text>
</comment>
<name>A0A8H3CGB9_9AGAM</name>
<dbReference type="AlphaFoldDB" id="A0A8H3CGB9"/>
<organism evidence="2 3">
    <name type="scientific">Rhizoctonia solani</name>
    <dbReference type="NCBI Taxonomy" id="456999"/>
    <lineage>
        <taxon>Eukaryota</taxon>
        <taxon>Fungi</taxon>
        <taxon>Dikarya</taxon>
        <taxon>Basidiomycota</taxon>
        <taxon>Agaricomycotina</taxon>
        <taxon>Agaricomycetes</taxon>
        <taxon>Cantharellales</taxon>
        <taxon>Ceratobasidiaceae</taxon>
        <taxon>Rhizoctonia</taxon>
    </lineage>
</organism>
<evidence type="ECO:0000313" key="3">
    <source>
        <dbReference type="Proteomes" id="UP000663888"/>
    </source>
</evidence>
<dbReference type="EMBL" id="CAJMWX010001325">
    <property type="protein sequence ID" value="CAE6480985.1"/>
    <property type="molecule type" value="Genomic_DNA"/>
</dbReference>
<feature type="compositionally biased region" description="Polar residues" evidence="1">
    <location>
        <begin position="256"/>
        <end position="267"/>
    </location>
</feature>
<feature type="region of interest" description="Disordered" evidence="1">
    <location>
        <begin position="203"/>
        <end position="222"/>
    </location>
</feature>
<feature type="compositionally biased region" description="Basic and acidic residues" evidence="1">
    <location>
        <begin position="422"/>
        <end position="431"/>
    </location>
</feature>
<gene>
    <name evidence="2" type="ORF">RDB_LOCUS124769</name>
</gene>
<evidence type="ECO:0000256" key="1">
    <source>
        <dbReference type="SAM" id="MobiDB-lite"/>
    </source>
</evidence>
<protein>
    <submittedName>
        <fullName evidence="2">Uncharacterized protein</fullName>
    </submittedName>
</protein>